<organism evidence="2 3">
    <name type="scientific">Fusibacter ferrireducens</name>
    <dbReference type="NCBI Taxonomy" id="2785058"/>
    <lineage>
        <taxon>Bacteria</taxon>
        <taxon>Bacillati</taxon>
        <taxon>Bacillota</taxon>
        <taxon>Clostridia</taxon>
        <taxon>Eubacteriales</taxon>
        <taxon>Eubacteriales Family XII. Incertae Sedis</taxon>
        <taxon>Fusibacter</taxon>
    </lineage>
</organism>
<feature type="transmembrane region" description="Helical" evidence="1">
    <location>
        <begin position="12"/>
        <end position="37"/>
    </location>
</feature>
<gene>
    <name evidence="2" type="ORF">ISU02_03365</name>
</gene>
<keyword evidence="1" id="KW-0472">Membrane</keyword>
<proteinExistence type="predicted"/>
<feature type="transmembrane region" description="Helical" evidence="1">
    <location>
        <begin position="130"/>
        <end position="148"/>
    </location>
</feature>
<keyword evidence="3" id="KW-1185">Reference proteome</keyword>
<dbReference type="Proteomes" id="UP000614200">
    <property type="component" value="Unassembled WGS sequence"/>
</dbReference>
<keyword evidence="1" id="KW-1133">Transmembrane helix</keyword>
<evidence type="ECO:0000256" key="1">
    <source>
        <dbReference type="SAM" id="Phobius"/>
    </source>
</evidence>
<feature type="transmembrane region" description="Helical" evidence="1">
    <location>
        <begin position="154"/>
        <end position="175"/>
    </location>
</feature>
<evidence type="ECO:0000313" key="3">
    <source>
        <dbReference type="Proteomes" id="UP000614200"/>
    </source>
</evidence>
<name>A0ABR9ZNU2_9FIRM</name>
<evidence type="ECO:0000313" key="2">
    <source>
        <dbReference type="EMBL" id="MBF4692138.1"/>
    </source>
</evidence>
<comment type="caution">
    <text evidence="2">The sequence shown here is derived from an EMBL/GenBank/DDBJ whole genome shotgun (WGS) entry which is preliminary data.</text>
</comment>
<dbReference type="RefSeq" id="WP_194700380.1">
    <property type="nucleotide sequence ID" value="NZ_JADKNH010000002.1"/>
</dbReference>
<dbReference type="EMBL" id="JADKNH010000002">
    <property type="protein sequence ID" value="MBF4692138.1"/>
    <property type="molecule type" value="Genomic_DNA"/>
</dbReference>
<keyword evidence="1" id="KW-0812">Transmembrane</keyword>
<sequence>MTSGYKRIFWGIFIATFNIKIGMMTILPAFIGWIIVVTGISELEKKGYVSTSITSKKVAMTLVVVSLGSELLRFLGGELIMTLLPLLFYPLFLLGLEFVVFHKILEASIQYFAMSHQEETADLYTDKDRLYLALMGITMVLFIISLTFNHETIGHVGVFAAMISRLYLLITFNALSKETHKSEQEIIHE</sequence>
<reference evidence="2 3" key="1">
    <citation type="submission" date="2020-11" db="EMBL/GenBank/DDBJ databases">
        <title>Fusibacter basophilias sp. nov.</title>
        <authorList>
            <person name="Qiu D."/>
        </authorList>
    </citation>
    <scope>NUCLEOTIDE SEQUENCE [LARGE SCALE GENOMIC DNA]</scope>
    <source>
        <strain evidence="2 3">Q10-2</strain>
    </source>
</reference>
<feature type="transmembrane region" description="Helical" evidence="1">
    <location>
        <begin position="87"/>
        <end position="109"/>
    </location>
</feature>
<protein>
    <submittedName>
        <fullName evidence="2">Uncharacterized protein</fullName>
    </submittedName>
</protein>
<accession>A0ABR9ZNU2</accession>